<dbReference type="PROSITE" id="PS50297">
    <property type="entry name" value="ANK_REP_REGION"/>
    <property type="match status" value="2"/>
</dbReference>
<dbReference type="PROSITE" id="PS50088">
    <property type="entry name" value="ANK_REPEAT"/>
    <property type="match status" value="3"/>
</dbReference>
<feature type="repeat" description="ANK" evidence="3">
    <location>
        <begin position="289"/>
        <end position="321"/>
    </location>
</feature>
<dbReference type="PANTHER" id="PTHR24198">
    <property type="entry name" value="ANKYRIN REPEAT AND PROTEIN KINASE DOMAIN-CONTAINING PROTEIN"/>
    <property type="match status" value="1"/>
</dbReference>
<reference evidence="4 5" key="1">
    <citation type="submission" date="2015-11" db="EMBL/GenBank/DDBJ databases">
        <title>Identification of large and diverse effector repertoires of 38 Legionella species.</title>
        <authorList>
            <person name="Burstein D."/>
            <person name="Amaro F."/>
            <person name="Zusman T."/>
            <person name="Lifshitz Z."/>
            <person name="Cohen O."/>
            <person name="Gilbert J.A."/>
            <person name="Pupko T."/>
            <person name="Shuman H.A."/>
            <person name="Segal G."/>
        </authorList>
    </citation>
    <scope>NUCLEOTIDE SEQUENCE [LARGE SCALE GENOMIC DNA]</scope>
    <source>
        <strain evidence="4 5">1762-AUS-E</strain>
    </source>
</reference>
<dbReference type="InterPro" id="IPR002110">
    <property type="entry name" value="Ankyrin_rpt"/>
</dbReference>
<dbReference type="SMART" id="SM00248">
    <property type="entry name" value="ANK"/>
    <property type="match status" value="6"/>
</dbReference>
<dbReference type="STRING" id="45056.Lade_1304"/>
<organism evidence="4 5">
    <name type="scientific">Legionella adelaidensis</name>
    <dbReference type="NCBI Taxonomy" id="45056"/>
    <lineage>
        <taxon>Bacteria</taxon>
        <taxon>Pseudomonadati</taxon>
        <taxon>Pseudomonadota</taxon>
        <taxon>Gammaproteobacteria</taxon>
        <taxon>Legionellales</taxon>
        <taxon>Legionellaceae</taxon>
        <taxon>Legionella</taxon>
    </lineage>
</organism>
<keyword evidence="2 3" id="KW-0040">ANK repeat</keyword>
<dbReference type="EMBL" id="LNKA01000001">
    <property type="protein sequence ID" value="KTC66646.1"/>
    <property type="molecule type" value="Genomic_DNA"/>
</dbReference>
<dbReference type="PANTHER" id="PTHR24198:SF165">
    <property type="entry name" value="ANKYRIN REPEAT-CONTAINING PROTEIN-RELATED"/>
    <property type="match status" value="1"/>
</dbReference>
<name>A0A0W0R6D8_9GAMM</name>
<evidence type="ECO:0000256" key="3">
    <source>
        <dbReference type="PROSITE-ProRule" id="PRU00023"/>
    </source>
</evidence>
<feature type="repeat" description="ANK" evidence="3">
    <location>
        <begin position="112"/>
        <end position="144"/>
    </location>
</feature>
<dbReference type="RefSeq" id="WP_058462303.1">
    <property type="nucleotide sequence ID" value="NZ_CAAAHS010000010.1"/>
</dbReference>
<dbReference type="PATRIC" id="fig|45056.6.peg.1346"/>
<keyword evidence="1" id="KW-0677">Repeat</keyword>
<dbReference type="Proteomes" id="UP000054859">
    <property type="component" value="Unassembled WGS sequence"/>
</dbReference>
<evidence type="ECO:0000256" key="2">
    <source>
        <dbReference type="ARBA" id="ARBA00023043"/>
    </source>
</evidence>
<comment type="caution">
    <text evidence="4">The sequence shown here is derived from an EMBL/GenBank/DDBJ whole genome shotgun (WGS) entry which is preliminary data.</text>
</comment>
<dbReference type="Gene3D" id="1.25.40.20">
    <property type="entry name" value="Ankyrin repeat-containing domain"/>
    <property type="match status" value="2"/>
</dbReference>
<proteinExistence type="predicted"/>
<dbReference type="InterPro" id="IPR036770">
    <property type="entry name" value="Ankyrin_rpt-contain_sf"/>
</dbReference>
<evidence type="ECO:0000256" key="1">
    <source>
        <dbReference type="ARBA" id="ARBA00022737"/>
    </source>
</evidence>
<dbReference type="SUPFAM" id="SSF48403">
    <property type="entry name" value="Ankyrin repeat"/>
    <property type="match status" value="2"/>
</dbReference>
<evidence type="ECO:0000313" key="4">
    <source>
        <dbReference type="EMBL" id="KTC66646.1"/>
    </source>
</evidence>
<sequence length="389" mass="43607">MVEFERIMRELNLSEQYENEEGLDRLKKWCNENISQDIEYDGSSEEKYADYLDLARNYLENFLPNVPTDLSQKVSQFGNLNALQFAAQKGFHFFLKNLAKIPENLVNEKDHNGMTPLNLAARQGNSLTIQALLEKGADLTLVSARKESPLQSVLFVPMWHSDNYLEKKNALFKELWKKAPETIRNEDIDGNNVLHLLASHNFPDLLKEVVQAQPSLASRANNQMVYPVDTAVLNNQLDSFKSLIQVPNAAALTDGLKRIPLHYAARYGDEKFIEACIPFTTDINTTDNEGKTPLLLAAEAGNMATVKALMERGADASILDVNENTILHLSIKSENAGLVEWVLKHVPEEMVNQNNGEGNSPLTIAHQLHNTEIEDLLKSFGAVNSSYSI</sequence>
<evidence type="ECO:0000313" key="5">
    <source>
        <dbReference type="Proteomes" id="UP000054859"/>
    </source>
</evidence>
<keyword evidence="5" id="KW-1185">Reference proteome</keyword>
<feature type="repeat" description="ANK" evidence="3">
    <location>
        <begin position="256"/>
        <end position="288"/>
    </location>
</feature>
<gene>
    <name evidence="4" type="ORF">Lade_1304</name>
</gene>
<dbReference type="AlphaFoldDB" id="A0A0W0R6D8"/>
<protein>
    <submittedName>
        <fullName evidence="4">Ankyrin repeat protein</fullName>
    </submittedName>
</protein>
<accession>A0A0W0R6D8</accession>
<dbReference type="Pfam" id="PF12796">
    <property type="entry name" value="Ank_2"/>
    <property type="match status" value="2"/>
</dbReference>